<evidence type="ECO:0000259" key="4">
    <source>
        <dbReference type="Pfam" id="PF00881"/>
    </source>
</evidence>
<evidence type="ECO:0000256" key="1">
    <source>
        <dbReference type="ARBA" id="ARBA00007118"/>
    </source>
</evidence>
<dbReference type="Pfam" id="PF00881">
    <property type="entry name" value="Nitroreductase"/>
    <property type="match status" value="1"/>
</dbReference>
<evidence type="ECO:0000256" key="2">
    <source>
        <dbReference type="ARBA" id="ARBA00023002"/>
    </source>
</evidence>
<dbReference type="InterPro" id="IPR000415">
    <property type="entry name" value="Nitroreductase-like"/>
</dbReference>
<name>A0AB39XJL7_9BRAD</name>
<proteinExistence type="inferred from homology"/>
<keyword evidence="3" id="KW-0812">Transmembrane</keyword>
<dbReference type="PANTHER" id="PTHR43673:SF10">
    <property type="entry name" value="NADH DEHYDROGENASE_NAD(P)H NITROREDUCTASE XCC3605-RELATED"/>
    <property type="match status" value="1"/>
</dbReference>
<keyword evidence="3" id="KW-1133">Transmembrane helix</keyword>
<dbReference type="SUPFAM" id="SSF55469">
    <property type="entry name" value="FMN-dependent nitroreductase-like"/>
    <property type="match status" value="1"/>
</dbReference>
<dbReference type="AlphaFoldDB" id="A0AB39XJL7"/>
<protein>
    <submittedName>
        <fullName evidence="5">Nitroreductase family protein</fullName>
    </submittedName>
</protein>
<accession>A0AB39XJL7</accession>
<dbReference type="RefSeq" id="WP_369722099.1">
    <property type="nucleotide sequence ID" value="NZ_CP165734.1"/>
</dbReference>
<evidence type="ECO:0000256" key="3">
    <source>
        <dbReference type="SAM" id="Phobius"/>
    </source>
</evidence>
<feature type="transmembrane region" description="Helical" evidence="3">
    <location>
        <begin position="6"/>
        <end position="29"/>
    </location>
</feature>
<organism evidence="5">
    <name type="scientific">Bradyrhizobium sp. LLZ17</name>
    <dbReference type="NCBI Taxonomy" id="3239388"/>
    <lineage>
        <taxon>Bacteria</taxon>
        <taxon>Pseudomonadati</taxon>
        <taxon>Pseudomonadota</taxon>
        <taxon>Alphaproteobacteria</taxon>
        <taxon>Hyphomicrobiales</taxon>
        <taxon>Nitrobacteraceae</taxon>
        <taxon>Bradyrhizobium</taxon>
    </lineage>
</organism>
<keyword evidence="3" id="KW-0472">Membrane</keyword>
<evidence type="ECO:0000313" key="5">
    <source>
        <dbReference type="EMBL" id="XDV57674.1"/>
    </source>
</evidence>
<keyword evidence="2" id="KW-0560">Oxidoreductase</keyword>
<gene>
    <name evidence="5" type="ORF">AB8Z38_35070</name>
</gene>
<feature type="domain" description="Nitroreductase" evidence="4">
    <location>
        <begin position="34"/>
        <end position="95"/>
    </location>
</feature>
<dbReference type="Gene3D" id="3.40.109.10">
    <property type="entry name" value="NADH Oxidase"/>
    <property type="match status" value="1"/>
</dbReference>
<dbReference type="EMBL" id="CP165734">
    <property type="protein sequence ID" value="XDV57674.1"/>
    <property type="molecule type" value="Genomic_DNA"/>
</dbReference>
<dbReference type="PANTHER" id="PTHR43673">
    <property type="entry name" value="NAD(P)H NITROREDUCTASE YDGI-RELATED"/>
    <property type="match status" value="1"/>
</dbReference>
<comment type="similarity">
    <text evidence="1">Belongs to the nitroreductase family.</text>
</comment>
<dbReference type="GO" id="GO:0016491">
    <property type="term" value="F:oxidoreductase activity"/>
    <property type="evidence" value="ECO:0007669"/>
    <property type="project" value="UniProtKB-KW"/>
</dbReference>
<dbReference type="InterPro" id="IPR029479">
    <property type="entry name" value="Nitroreductase"/>
</dbReference>
<sequence>MTAFATAAIGSSISFSINSILFAISTILAKDDLIRGRRAKRGYTNKPVPIEVVKDILSIARLAPSSSNTQPWKCAVLTGKARERIVAAAVKNFSDNHDTLALEYPFFPDPRLSPDL</sequence>
<reference evidence="5" key="1">
    <citation type="submission" date="2024-08" db="EMBL/GenBank/DDBJ databases">
        <authorList>
            <person name="Chaddad Z."/>
            <person name="Lamrabet M."/>
            <person name="Bouhnik O."/>
            <person name="Alami S."/>
            <person name="Wipf D."/>
            <person name="Courty P.E."/>
            <person name="Missbah El Idrissi M."/>
        </authorList>
    </citation>
    <scope>NUCLEOTIDE SEQUENCE</scope>
    <source>
        <strain evidence="5">LLZ17</strain>
    </source>
</reference>